<evidence type="ECO:0000259" key="2">
    <source>
        <dbReference type="Pfam" id="PF13472"/>
    </source>
</evidence>
<evidence type="ECO:0000256" key="1">
    <source>
        <dbReference type="SAM" id="SignalP"/>
    </source>
</evidence>
<keyword evidence="1" id="KW-0732">Signal</keyword>
<dbReference type="RefSeq" id="WP_376868576.1">
    <property type="nucleotide sequence ID" value="NZ_JBHRYB010000025.1"/>
</dbReference>
<name>A0ABV7VWZ5_9GAMM</name>
<dbReference type="Pfam" id="PF13472">
    <property type="entry name" value="Lipase_GDSL_2"/>
    <property type="match status" value="1"/>
</dbReference>
<evidence type="ECO:0000313" key="3">
    <source>
        <dbReference type="EMBL" id="MFC3681900.1"/>
    </source>
</evidence>
<dbReference type="SUPFAM" id="SSF52266">
    <property type="entry name" value="SGNH hydrolase"/>
    <property type="match status" value="1"/>
</dbReference>
<dbReference type="InterPro" id="IPR013830">
    <property type="entry name" value="SGNH_hydro"/>
</dbReference>
<proteinExistence type="predicted"/>
<dbReference type="EMBL" id="JBHRYB010000025">
    <property type="protein sequence ID" value="MFC3681900.1"/>
    <property type="molecule type" value="Genomic_DNA"/>
</dbReference>
<dbReference type="Gene3D" id="3.40.50.1110">
    <property type="entry name" value="SGNH hydrolase"/>
    <property type="match status" value="1"/>
</dbReference>
<protein>
    <submittedName>
        <fullName evidence="3">Arylesterase</fullName>
    </submittedName>
</protein>
<dbReference type="Proteomes" id="UP001595722">
    <property type="component" value="Unassembled WGS sequence"/>
</dbReference>
<dbReference type="InterPro" id="IPR008265">
    <property type="entry name" value="Lipase_GDSL_AS"/>
</dbReference>
<dbReference type="CDD" id="cd01822">
    <property type="entry name" value="Lysophospholipase_L1_like"/>
    <property type="match status" value="1"/>
</dbReference>
<dbReference type="PROSITE" id="PS01098">
    <property type="entry name" value="LIPASE_GDSL_SER"/>
    <property type="match status" value="1"/>
</dbReference>
<sequence>MLQRCRRILLNLSCVLLLAGCNSVELSPLPADSRILAFGDSLTAGVGTSKDNSYPAVLQSLTGLEVINAGVSGEETDAGLQRLPGLLDRHQPQLVILMEGGNDILRGRPYPQIQQNLSAMIELVQARSIPLVLVGVPEKKLFAGTAPFYQQLAEHYSLVYAPDLISDMMLDRSLKSDLVHFNQQGYRQLAEGLQQLLQQTGAL</sequence>
<evidence type="ECO:0000313" key="4">
    <source>
        <dbReference type="Proteomes" id="UP001595722"/>
    </source>
</evidence>
<dbReference type="InterPro" id="IPR036514">
    <property type="entry name" value="SGNH_hydro_sf"/>
</dbReference>
<keyword evidence="4" id="KW-1185">Reference proteome</keyword>
<dbReference type="PANTHER" id="PTHR30383:SF24">
    <property type="entry name" value="THIOESTERASE 1_PROTEASE 1_LYSOPHOSPHOLIPASE L1"/>
    <property type="match status" value="1"/>
</dbReference>
<comment type="caution">
    <text evidence="3">The sequence shown here is derived from an EMBL/GenBank/DDBJ whole genome shotgun (WGS) entry which is preliminary data.</text>
</comment>
<gene>
    <name evidence="3" type="ORF">ACFOMG_17495</name>
</gene>
<organism evidence="3 4">
    <name type="scientific">Bacterioplanoides pacificum</name>
    <dbReference type="NCBI Taxonomy" id="1171596"/>
    <lineage>
        <taxon>Bacteria</taxon>
        <taxon>Pseudomonadati</taxon>
        <taxon>Pseudomonadota</taxon>
        <taxon>Gammaproteobacteria</taxon>
        <taxon>Oceanospirillales</taxon>
        <taxon>Oceanospirillaceae</taxon>
        <taxon>Bacterioplanoides</taxon>
    </lineage>
</organism>
<dbReference type="InterPro" id="IPR051532">
    <property type="entry name" value="Ester_Hydrolysis_Enzymes"/>
</dbReference>
<dbReference type="PROSITE" id="PS51257">
    <property type="entry name" value="PROKAR_LIPOPROTEIN"/>
    <property type="match status" value="1"/>
</dbReference>
<feature type="chain" id="PRO_5045258851" evidence="1">
    <location>
        <begin position="20"/>
        <end position="203"/>
    </location>
</feature>
<feature type="domain" description="SGNH hydrolase-type esterase" evidence="2">
    <location>
        <begin position="37"/>
        <end position="187"/>
    </location>
</feature>
<feature type="signal peptide" evidence="1">
    <location>
        <begin position="1"/>
        <end position="19"/>
    </location>
</feature>
<accession>A0ABV7VWZ5</accession>
<reference evidence="4" key="1">
    <citation type="journal article" date="2019" name="Int. J. Syst. Evol. Microbiol.">
        <title>The Global Catalogue of Microorganisms (GCM) 10K type strain sequencing project: providing services to taxonomists for standard genome sequencing and annotation.</title>
        <authorList>
            <consortium name="The Broad Institute Genomics Platform"/>
            <consortium name="The Broad Institute Genome Sequencing Center for Infectious Disease"/>
            <person name="Wu L."/>
            <person name="Ma J."/>
        </authorList>
    </citation>
    <scope>NUCLEOTIDE SEQUENCE [LARGE SCALE GENOMIC DNA]</scope>
    <source>
        <strain evidence="4">KCTC 42424</strain>
    </source>
</reference>
<dbReference type="PANTHER" id="PTHR30383">
    <property type="entry name" value="THIOESTERASE 1/PROTEASE 1/LYSOPHOSPHOLIPASE L1"/>
    <property type="match status" value="1"/>
</dbReference>